<evidence type="ECO:0000313" key="3">
    <source>
        <dbReference type="Proteomes" id="UP000320333"/>
    </source>
</evidence>
<name>A0A507FHP4_9FUNG</name>
<evidence type="ECO:0000313" key="2">
    <source>
        <dbReference type="EMBL" id="TPX74888.1"/>
    </source>
</evidence>
<feature type="compositionally biased region" description="Polar residues" evidence="1">
    <location>
        <begin position="345"/>
        <end position="354"/>
    </location>
</feature>
<accession>A0A507FHP4</accession>
<feature type="compositionally biased region" description="Low complexity" evidence="1">
    <location>
        <begin position="355"/>
        <end position="389"/>
    </location>
</feature>
<feature type="region of interest" description="Disordered" evidence="1">
    <location>
        <begin position="342"/>
        <end position="389"/>
    </location>
</feature>
<sequence>MASGSEAPKPESDGDTVLHQHKSRILKESSATQVSSFVVIGQTLHKLYYEDKLMKTQKEFLEWTKANLGFSKSTTYEYIISYRVYMEIANKIPKDAHPPMYQSHCQLLSKVPAKKLVDTWMDVCKQAPGGIITTAFLETYLEKNNLKGGKAGRISMQVSEPAPDAEEESTPDPNAVIHASDSASLVASGSNSSNPLQNNPTNNTLPFNEHLIFELSKQVVLGSQFDMVLQSVEDFQGAEHKMWGGSVWANLASVRPLTTRDIYSAPPPLADAAVFEGGLEHLLRIVFTKFAGKEFAEGIFLLRAEFGADWFSPIMQHPFCILRHTNVPAPIEIPISTHPEASLQEAGSNASEVSTTTNTTTANAAKRQKRGSAADGTAASSASSSSLHRGGSGTLSATACVQPPFESFILFYLGPNVKEFCTVFRSVALVPGINSWCAVVAAPGVALPVGSE</sequence>
<protein>
    <submittedName>
        <fullName evidence="2">Uncharacterized protein</fullName>
    </submittedName>
</protein>
<gene>
    <name evidence="2" type="ORF">CcCBS67573_g03856</name>
</gene>
<organism evidence="2 3">
    <name type="scientific">Chytriomyces confervae</name>
    <dbReference type="NCBI Taxonomy" id="246404"/>
    <lineage>
        <taxon>Eukaryota</taxon>
        <taxon>Fungi</taxon>
        <taxon>Fungi incertae sedis</taxon>
        <taxon>Chytridiomycota</taxon>
        <taxon>Chytridiomycota incertae sedis</taxon>
        <taxon>Chytridiomycetes</taxon>
        <taxon>Chytridiales</taxon>
        <taxon>Chytriomycetaceae</taxon>
        <taxon>Chytriomyces</taxon>
    </lineage>
</organism>
<keyword evidence="3" id="KW-1185">Reference proteome</keyword>
<comment type="caution">
    <text evidence="2">The sequence shown here is derived from an EMBL/GenBank/DDBJ whole genome shotgun (WGS) entry which is preliminary data.</text>
</comment>
<evidence type="ECO:0000256" key="1">
    <source>
        <dbReference type="SAM" id="MobiDB-lite"/>
    </source>
</evidence>
<dbReference type="Proteomes" id="UP000320333">
    <property type="component" value="Unassembled WGS sequence"/>
</dbReference>
<dbReference type="OrthoDB" id="2098900at2759"/>
<dbReference type="AlphaFoldDB" id="A0A507FHP4"/>
<reference evidence="2 3" key="1">
    <citation type="journal article" date="2019" name="Sci. Rep.">
        <title>Comparative genomics of chytrid fungi reveal insights into the obligate biotrophic and pathogenic lifestyle of Synchytrium endobioticum.</title>
        <authorList>
            <person name="van de Vossenberg B.T.L.H."/>
            <person name="Warris S."/>
            <person name="Nguyen H.D.T."/>
            <person name="van Gent-Pelzer M.P.E."/>
            <person name="Joly D.L."/>
            <person name="van de Geest H.C."/>
            <person name="Bonants P.J.M."/>
            <person name="Smith D.S."/>
            <person name="Levesque C.A."/>
            <person name="van der Lee T.A.J."/>
        </authorList>
    </citation>
    <scope>NUCLEOTIDE SEQUENCE [LARGE SCALE GENOMIC DNA]</scope>
    <source>
        <strain evidence="2 3">CBS 675.73</strain>
    </source>
</reference>
<dbReference type="EMBL" id="QEAP01000104">
    <property type="protein sequence ID" value="TPX74888.1"/>
    <property type="molecule type" value="Genomic_DNA"/>
</dbReference>
<proteinExistence type="predicted"/>